<dbReference type="HOGENOM" id="CLU_2725935_0_0_1"/>
<accession>A0A072VWF4</accession>
<reference evidence="1 3" key="1">
    <citation type="journal article" date="2011" name="Nature">
        <title>The Medicago genome provides insight into the evolution of rhizobial symbioses.</title>
        <authorList>
            <person name="Young N.D."/>
            <person name="Debelle F."/>
            <person name="Oldroyd G.E."/>
            <person name="Geurts R."/>
            <person name="Cannon S.B."/>
            <person name="Udvardi M.K."/>
            <person name="Benedito V.A."/>
            <person name="Mayer K.F."/>
            <person name="Gouzy J."/>
            <person name="Schoof H."/>
            <person name="Van de Peer Y."/>
            <person name="Proost S."/>
            <person name="Cook D.R."/>
            <person name="Meyers B.C."/>
            <person name="Spannagl M."/>
            <person name="Cheung F."/>
            <person name="De Mita S."/>
            <person name="Krishnakumar V."/>
            <person name="Gundlach H."/>
            <person name="Zhou S."/>
            <person name="Mudge J."/>
            <person name="Bharti A.K."/>
            <person name="Murray J.D."/>
            <person name="Naoumkina M.A."/>
            <person name="Rosen B."/>
            <person name="Silverstein K.A."/>
            <person name="Tang H."/>
            <person name="Rombauts S."/>
            <person name="Zhao P.X."/>
            <person name="Zhou P."/>
            <person name="Barbe V."/>
            <person name="Bardou P."/>
            <person name="Bechner M."/>
            <person name="Bellec A."/>
            <person name="Berger A."/>
            <person name="Berges H."/>
            <person name="Bidwell S."/>
            <person name="Bisseling T."/>
            <person name="Choisne N."/>
            <person name="Couloux A."/>
            <person name="Denny R."/>
            <person name="Deshpande S."/>
            <person name="Dai X."/>
            <person name="Doyle J.J."/>
            <person name="Dudez A.M."/>
            <person name="Farmer A.D."/>
            <person name="Fouteau S."/>
            <person name="Franken C."/>
            <person name="Gibelin C."/>
            <person name="Gish J."/>
            <person name="Goldstein S."/>
            <person name="Gonzalez A.J."/>
            <person name="Green P.J."/>
            <person name="Hallab A."/>
            <person name="Hartog M."/>
            <person name="Hua A."/>
            <person name="Humphray S.J."/>
            <person name="Jeong D.H."/>
            <person name="Jing Y."/>
            <person name="Jocker A."/>
            <person name="Kenton S.M."/>
            <person name="Kim D.J."/>
            <person name="Klee K."/>
            <person name="Lai H."/>
            <person name="Lang C."/>
            <person name="Lin S."/>
            <person name="Macmil S.L."/>
            <person name="Magdelenat G."/>
            <person name="Matthews L."/>
            <person name="McCorrison J."/>
            <person name="Monaghan E.L."/>
            <person name="Mun J.H."/>
            <person name="Najar F.Z."/>
            <person name="Nicholson C."/>
            <person name="Noirot C."/>
            <person name="O'Bleness M."/>
            <person name="Paule C.R."/>
            <person name="Poulain J."/>
            <person name="Prion F."/>
            <person name="Qin B."/>
            <person name="Qu C."/>
            <person name="Retzel E.F."/>
            <person name="Riddle C."/>
            <person name="Sallet E."/>
            <person name="Samain S."/>
            <person name="Samson N."/>
            <person name="Sanders I."/>
            <person name="Saurat O."/>
            <person name="Scarpelli C."/>
            <person name="Schiex T."/>
            <person name="Segurens B."/>
            <person name="Severin A.J."/>
            <person name="Sherrier D.J."/>
            <person name="Shi R."/>
            <person name="Sims S."/>
            <person name="Singer S.R."/>
            <person name="Sinharoy S."/>
            <person name="Sterck L."/>
            <person name="Viollet A."/>
            <person name="Wang B.B."/>
            <person name="Wang K."/>
            <person name="Wang M."/>
            <person name="Wang X."/>
            <person name="Warfsmann J."/>
            <person name="Weissenbach J."/>
            <person name="White D.D."/>
            <person name="White J.D."/>
            <person name="Wiley G.B."/>
            <person name="Wincker P."/>
            <person name="Xing Y."/>
            <person name="Yang L."/>
            <person name="Yao Z."/>
            <person name="Ying F."/>
            <person name="Zhai J."/>
            <person name="Zhou L."/>
            <person name="Zuber A."/>
            <person name="Denarie J."/>
            <person name="Dixon R.A."/>
            <person name="May G.D."/>
            <person name="Schwartz D.C."/>
            <person name="Rogers J."/>
            <person name="Quetier F."/>
            <person name="Town C.D."/>
            <person name="Roe B.A."/>
        </authorList>
    </citation>
    <scope>NUCLEOTIDE SEQUENCE [LARGE SCALE GENOMIC DNA]</scope>
    <source>
        <strain evidence="1">A17</strain>
        <strain evidence="2 3">cv. Jemalong A17</strain>
    </source>
</reference>
<evidence type="ECO:0000313" key="2">
    <source>
        <dbReference type="EnsemblPlants" id="KEH42375"/>
    </source>
</evidence>
<organism evidence="1 3">
    <name type="scientific">Medicago truncatula</name>
    <name type="common">Barrel medic</name>
    <name type="synonym">Medicago tribuloides</name>
    <dbReference type="NCBI Taxonomy" id="3880"/>
    <lineage>
        <taxon>Eukaryota</taxon>
        <taxon>Viridiplantae</taxon>
        <taxon>Streptophyta</taxon>
        <taxon>Embryophyta</taxon>
        <taxon>Tracheophyta</taxon>
        <taxon>Spermatophyta</taxon>
        <taxon>Magnoliopsida</taxon>
        <taxon>eudicotyledons</taxon>
        <taxon>Gunneridae</taxon>
        <taxon>Pentapetalae</taxon>
        <taxon>rosids</taxon>
        <taxon>fabids</taxon>
        <taxon>Fabales</taxon>
        <taxon>Fabaceae</taxon>
        <taxon>Papilionoideae</taxon>
        <taxon>50 kb inversion clade</taxon>
        <taxon>NPAAA clade</taxon>
        <taxon>Hologalegina</taxon>
        <taxon>IRL clade</taxon>
        <taxon>Trifolieae</taxon>
        <taxon>Medicago</taxon>
    </lineage>
</organism>
<dbReference type="EMBL" id="CM001217">
    <property type="protein sequence ID" value="KEH42375.1"/>
    <property type="molecule type" value="Genomic_DNA"/>
</dbReference>
<sequence>MEREQHSSLRTVFHIEDSWVLSFDISCSLRRNHGEKPDLALITCNVGFGINITSDKHAWIISVTDYVGFLEC</sequence>
<name>A0A072VWF4_MEDTR</name>
<protein>
    <submittedName>
        <fullName evidence="1 2">Uncharacterized protein</fullName>
    </submittedName>
</protein>
<reference evidence="2" key="3">
    <citation type="submission" date="2015-04" db="UniProtKB">
        <authorList>
            <consortium name="EnsemblPlants"/>
        </authorList>
    </citation>
    <scope>IDENTIFICATION</scope>
    <source>
        <strain evidence="2">cv. Jemalong A17</strain>
    </source>
</reference>
<keyword evidence="3" id="KW-1185">Reference proteome</keyword>
<dbReference type="Proteomes" id="UP000002051">
    <property type="component" value="Unassembled WGS sequence"/>
</dbReference>
<dbReference type="EnsemblPlants" id="KEH42375">
    <property type="protein sequence ID" value="KEH42375"/>
    <property type="gene ID" value="MTR_1g068925"/>
</dbReference>
<gene>
    <name evidence="1" type="ordered locus">MTR_1g068925</name>
</gene>
<evidence type="ECO:0000313" key="1">
    <source>
        <dbReference type="EMBL" id="KEH42375.1"/>
    </source>
</evidence>
<proteinExistence type="predicted"/>
<reference evidence="1 3" key="2">
    <citation type="journal article" date="2014" name="BMC Genomics">
        <title>An improved genome release (version Mt4.0) for the model legume Medicago truncatula.</title>
        <authorList>
            <person name="Tang H."/>
            <person name="Krishnakumar V."/>
            <person name="Bidwell S."/>
            <person name="Rosen B."/>
            <person name="Chan A."/>
            <person name="Zhou S."/>
            <person name="Gentzbittel L."/>
            <person name="Childs K.L."/>
            <person name="Yandell M."/>
            <person name="Gundlach H."/>
            <person name="Mayer K.F."/>
            <person name="Schwartz D.C."/>
            <person name="Town C.D."/>
        </authorList>
    </citation>
    <scope>GENOME REANNOTATION</scope>
    <source>
        <strain evidence="1">A17</strain>
        <strain evidence="2 3">cv. Jemalong A17</strain>
    </source>
</reference>
<evidence type="ECO:0000313" key="3">
    <source>
        <dbReference type="Proteomes" id="UP000002051"/>
    </source>
</evidence>
<dbReference type="AlphaFoldDB" id="A0A072VWF4"/>